<reference evidence="1 2" key="1">
    <citation type="submission" date="2015-10" db="EMBL/GenBank/DDBJ databases">
        <authorList>
            <person name="Gilbert D.G."/>
        </authorList>
    </citation>
    <scope>NUCLEOTIDE SEQUENCE [LARGE SCALE GENOMIC DNA]</scope>
    <source>
        <strain evidence="1">COMA1</strain>
    </source>
</reference>
<dbReference type="InterPro" id="IPR007801">
    <property type="entry name" value="MbnB/TglH/ChrH"/>
</dbReference>
<organism evidence="1 2">
    <name type="scientific">Candidatus Nitrospira nitrosa</name>
    <dbReference type="NCBI Taxonomy" id="1742972"/>
    <lineage>
        <taxon>Bacteria</taxon>
        <taxon>Pseudomonadati</taxon>
        <taxon>Nitrospirota</taxon>
        <taxon>Nitrospiria</taxon>
        <taxon>Nitrospirales</taxon>
        <taxon>Nitrospiraceae</taxon>
        <taxon>Nitrospira</taxon>
    </lineage>
</organism>
<sequence length="493" mass="55440">MASLSHKEFLRRVTHIPIHGLGLSVDIHAPEVTSLLRSLRARQVPPGYFEVFYTEPAALEVVREQVGERFLAYHGEGLWITQPEMSGSWAGRQELDDAITHLQILQSAWLNHECATKYLAGYSYGTYLPPLYTRASAETVAENARQIQTLLDERCVLANESTPLLLLEMPPLTYFVAGTLPIPTFFRLVTELAPCGLVLDVGHLWTVFRYSGAYRTSSLETFVQTFLDEFPLNRVVEIHVAGLAIHESCLDAASAQVRSDSNSVLPAWTDAHAAPIPSVLFEMLDQILAQPQLTNLKGLALEVDMKPEELIVEEFARFTRRYSNGFRRMNVENSAASESEAISIERKVVSPADKLALAEAYDRYARAVVGKAEAIGEEWNGGQACFDELGLYRFSYLPHEILHWGGEIPDMFPESCRGLEELHLSLAEFVQFWFREPRSLSGTYDFFLLKVDRFVEFVREVAPMLEAIAEREAEVLRQGYRTANTPHGAAQVN</sequence>
<dbReference type="Pfam" id="PF05114">
    <property type="entry name" value="MbnB_TglH_ChrH"/>
    <property type="match status" value="1"/>
</dbReference>
<keyword evidence="2" id="KW-1185">Reference proteome</keyword>
<dbReference type="STRING" id="1742972.COMA1_10609"/>
<gene>
    <name evidence="1" type="ORF">COMA1_10609</name>
</gene>
<accession>A0A0S4L3W2</accession>
<dbReference type="EMBL" id="CZQA01000001">
    <property type="protein sequence ID" value="CUS32396.1"/>
    <property type="molecule type" value="Genomic_DNA"/>
</dbReference>
<dbReference type="AlphaFoldDB" id="A0A0S4L3W2"/>
<dbReference type="RefSeq" id="WP_176697807.1">
    <property type="nucleotide sequence ID" value="NZ_CZQA01000001.1"/>
</dbReference>
<evidence type="ECO:0000313" key="1">
    <source>
        <dbReference type="EMBL" id="CUS32396.1"/>
    </source>
</evidence>
<evidence type="ECO:0000313" key="2">
    <source>
        <dbReference type="Proteomes" id="UP000199032"/>
    </source>
</evidence>
<name>A0A0S4L3W2_9BACT</name>
<protein>
    <submittedName>
        <fullName evidence="1">Uncharacterized protein</fullName>
    </submittedName>
</protein>
<proteinExistence type="predicted"/>
<dbReference type="Gene3D" id="3.20.20.150">
    <property type="entry name" value="Divalent-metal-dependent TIM barrel enzymes"/>
    <property type="match status" value="1"/>
</dbReference>
<dbReference type="Proteomes" id="UP000199032">
    <property type="component" value="Unassembled WGS sequence"/>
</dbReference>